<feature type="transmembrane region" description="Helical" evidence="3">
    <location>
        <begin position="131"/>
        <end position="149"/>
    </location>
</feature>
<organism evidence="4 5">
    <name type="scientific">Rhodopirellula bahusiensis</name>
    <dbReference type="NCBI Taxonomy" id="2014065"/>
    <lineage>
        <taxon>Bacteria</taxon>
        <taxon>Pseudomonadati</taxon>
        <taxon>Planctomycetota</taxon>
        <taxon>Planctomycetia</taxon>
        <taxon>Pirellulales</taxon>
        <taxon>Pirellulaceae</taxon>
        <taxon>Rhodopirellula</taxon>
    </lineage>
</organism>
<name>A0A2G1W3I2_9BACT</name>
<feature type="compositionally biased region" description="Low complexity" evidence="2">
    <location>
        <begin position="322"/>
        <end position="334"/>
    </location>
</feature>
<evidence type="ECO:0000313" key="4">
    <source>
        <dbReference type="EMBL" id="PHQ33598.1"/>
    </source>
</evidence>
<comment type="caution">
    <text evidence="4">The sequence shown here is derived from an EMBL/GenBank/DDBJ whole genome shotgun (WGS) entry which is preliminary data.</text>
</comment>
<feature type="compositionally biased region" description="Acidic residues" evidence="2">
    <location>
        <begin position="306"/>
        <end position="316"/>
    </location>
</feature>
<evidence type="ECO:0008006" key="6">
    <source>
        <dbReference type="Google" id="ProtNLM"/>
    </source>
</evidence>
<dbReference type="OrthoDB" id="281128at2"/>
<evidence type="ECO:0000256" key="2">
    <source>
        <dbReference type="SAM" id="MobiDB-lite"/>
    </source>
</evidence>
<evidence type="ECO:0000313" key="5">
    <source>
        <dbReference type="Proteomes" id="UP000225740"/>
    </source>
</evidence>
<keyword evidence="5" id="KW-1185">Reference proteome</keyword>
<accession>A0A2G1W3I2</accession>
<keyword evidence="1" id="KW-0175">Coiled coil</keyword>
<dbReference type="AlphaFoldDB" id="A0A2G1W3I2"/>
<dbReference type="Proteomes" id="UP000225740">
    <property type="component" value="Unassembled WGS sequence"/>
</dbReference>
<keyword evidence="3" id="KW-0812">Transmembrane</keyword>
<feature type="coiled-coil region" evidence="1">
    <location>
        <begin position="581"/>
        <end position="618"/>
    </location>
</feature>
<dbReference type="EMBL" id="NIZW01000016">
    <property type="protein sequence ID" value="PHQ33598.1"/>
    <property type="molecule type" value="Genomic_DNA"/>
</dbReference>
<sequence>MNTTSKSDSVPVPVESVADLMDRLGDPPTDIWDRLVAVAESELSASGFEDATGDSVRSPEHRFWQSHGIDHRGKLICLVEDDPDIGSPSIEIESPTDSDSIGLIEEVQVSDQAELASSGSKPKKTSSSKPIIVAAVAAIVLLGAGVYLWPSSDSEMTQVSNVGRQAASGSNANADVFDAGFIETTDDSSLELSTLMDAGPLESTAKTGVDATGIALSSAEILGANTPSNLSTEQLSTSETGGMSSSAFSLDALIPAPVAIESSGDDAVAGSSVDGADDSDGSNSAAMASLAEPTAASFGGGKEADVMSEGDFDDMDSSVVPAATEESTATDSETLFVSLPPLPSGDLSEAESEPWPVESWLNASLAFASDDTEFAIANVQSRAASIVRSSDQAVIANLSIDADEDATRLDWLAVSQEADRRSLLHGRVELASGRHVYLRPSLRGESIAVDLAERDVKIKWDLSAPPEPKQSRLTINLRVPDGVDVGWIERIENESPRKVRGIAVLSQEDSESVAVVVRLDVQATRMMTVRVRFGARLDPSMPWQWTDHADVSQTLAVVTRQMEIADLRHTELDAAVSRAESSRARRLAARLEQQLDQLESQQKNLRMFAERLAELDQLIATLAGQAHLEAELFVSWPDDEQPILRLTSADG</sequence>
<dbReference type="RefSeq" id="WP_099262432.1">
    <property type="nucleotide sequence ID" value="NZ_NIZW01000016.1"/>
</dbReference>
<evidence type="ECO:0000256" key="1">
    <source>
        <dbReference type="SAM" id="Coils"/>
    </source>
</evidence>
<keyword evidence="3" id="KW-1133">Transmembrane helix</keyword>
<evidence type="ECO:0000256" key="3">
    <source>
        <dbReference type="SAM" id="Phobius"/>
    </source>
</evidence>
<feature type="compositionally biased region" description="Low complexity" evidence="2">
    <location>
        <begin position="265"/>
        <end position="274"/>
    </location>
</feature>
<gene>
    <name evidence="4" type="ORF">CEE69_20175</name>
</gene>
<protein>
    <recommendedName>
        <fullName evidence="6">Transmembrane protein</fullName>
    </recommendedName>
</protein>
<feature type="region of interest" description="Disordered" evidence="2">
    <location>
        <begin position="264"/>
        <end position="336"/>
    </location>
</feature>
<keyword evidence="3" id="KW-0472">Membrane</keyword>
<reference evidence="4 5" key="1">
    <citation type="submission" date="2017-06" db="EMBL/GenBank/DDBJ databases">
        <title>Description of Rhodopirellula bahusiensis sp. nov.</title>
        <authorList>
            <person name="Kizina J."/>
            <person name="Harder J."/>
        </authorList>
    </citation>
    <scope>NUCLEOTIDE SEQUENCE [LARGE SCALE GENOMIC DNA]</scope>
    <source>
        <strain evidence="4 5">SWK21</strain>
    </source>
</reference>
<proteinExistence type="predicted"/>
<dbReference type="GeneID" id="90610324"/>